<reference evidence="1 2" key="1">
    <citation type="submission" date="2021-03" db="EMBL/GenBank/DDBJ databases">
        <title>Genomic Encyclopedia of Type Strains, Phase IV (KMG-IV): sequencing the most valuable type-strain genomes for metagenomic binning, comparative biology and taxonomic classification.</title>
        <authorList>
            <person name="Goeker M."/>
        </authorList>
    </citation>
    <scope>NUCLEOTIDE SEQUENCE [LARGE SCALE GENOMIC DNA]</scope>
    <source>
        <strain evidence="1 2">DSM 14349</strain>
    </source>
</reference>
<dbReference type="Proteomes" id="UP001519272">
    <property type="component" value="Unassembled WGS sequence"/>
</dbReference>
<name>A0ABS4FUF0_9BACL</name>
<keyword evidence="2" id="KW-1185">Reference proteome</keyword>
<comment type="caution">
    <text evidence="1">The sequence shown here is derived from an EMBL/GenBank/DDBJ whole genome shotgun (WGS) entry which is preliminary data.</text>
</comment>
<accession>A0ABS4FUF0</accession>
<sequence length="168" mass="19716">MKRTEYEIEIRQALLPREKEFITECTKKKDFQKFIGTISESILYDAYLFYYGEEILGAFWPQISNKTGVRIAMPSIYMTRRLSRFTVVCIGKMLAELFSSFHVDKVLTPVYSNNKSVLNGMKNYNLFLEGIFSRGLIINDEPVDIYYYSILPDELENMKSTYREVYGI</sequence>
<dbReference type="RefSeq" id="WP_210089805.1">
    <property type="nucleotide sequence ID" value="NZ_JAGGKG010000013.1"/>
</dbReference>
<evidence type="ECO:0008006" key="3">
    <source>
        <dbReference type="Google" id="ProtNLM"/>
    </source>
</evidence>
<evidence type="ECO:0000313" key="1">
    <source>
        <dbReference type="EMBL" id="MBP1906203.1"/>
    </source>
</evidence>
<proteinExistence type="predicted"/>
<organism evidence="1 2">
    <name type="scientific">Paenibacillus turicensis</name>
    <dbReference type="NCBI Taxonomy" id="160487"/>
    <lineage>
        <taxon>Bacteria</taxon>
        <taxon>Bacillati</taxon>
        <taxon>Bacillota</taxon>
        <taxon>Bacilli</taxon>
        <taxon>Bacillales</taxon>
        <taxon>Paenibacillaceae</taxon>
        <taxon>Paenibacillus</taxon>
    </lineage>
</organism>
<gene>
    <name evidence="1" type="ORF">J2Z32_002852</name>
</gene>
<evidence type="ECO:0000313" key="2">
    <source>
        <dbReference type="Proteomes" id="UP001519272"/>
    </source>
</evidence>
<dbReference type="Gene3D" id="3.40.630.30">
    <property type="match status" value="1"/>
</dbReference>
<dbReference type="EMBL" id="JAGGKG010000013">
    <property type="protein sequence ID" value="MBP1906203.1"/>
    <property type="molecule type" value="Genomic_DNA"/>
</dbReference>
<protein>
    <recommendedName>
        <fullName evidence="3">N-acetyltransferase domain-containing protein</fullName>
    </recommendedName>
</protein>